<keyword evidence="2" id="KW-0472">Membrane</keyword>
<evidence type="ECO:0000313" key="3">
    <source>
        <dbReference type="EMBL" id="MBS2966662.1"/>
    </source>
</evidence>
<name>A0A8J7WVI0_9ACTN</name>
<dbReference type="EMBL" id="JAGSXH010000176">
    <property type="protein sequence ID" value="MBS2966662.1"/>
    <property type="molecule type" value="Genomic_DNA"/>
</dbReference>
<evidence type="ECO:0000256" key="1">
    <source>
        <dbReference type="SAM" id="MobiDB-lite"/>
    </source>
</evidence>
<sequence length="208" mass="19928">MPETAGLARNHDSAQLRPRHVRTLALAGAVVGVVVLPIAAAQASPPVKNHDMPASANGQGTNSGQAADQVSATASPSAGAGAQALAPEFCGAPVSATVAGGTLRVQACVDQSAGSAAARVYVENGTGADQTAVLNLARADGSTVQVRCTIAAGDAAGVCSTSPTAVGGGSGAYNAIAELAAQGVPLSAGVVHVESGLVAAAEAQSNGQ</sequence>
<comment type="caution">
    <text evidence="3">The sequence shown here is derived from an EMBL/GenBank/DDBJ whole genome shotgun (WGS) entry which is preliminary data.</text>
</comment>
<protein>
    <submittedName>
        <fullName evidence="3">Uncharacterized protein</fullName>
    </submittedName>
</protein>
<organism evidence="3 4">
    <name type="scientific">Actinocrinis puniceicyclus</name>
    <dbReference type="NCBI Taxonomy" id="977794"/>
    <lineage>
        <taxon>Bacteria</taxon>
        <taxon>Bacillati</taxon>
        <taxon>Actinomycetota</taxon>
        <taxon>Actinomycetes</taxon>
        <taxon>Catenulisporales</taxon>
        <taxon>Actinospicaceae</taxon>
        <taxon>Actinocrinis</taxon>
    </lineage>
</organism>
<accession>A0A8J7WVI0</accession>
<evidence type="ECO:0000256" key="2">
    <source>
        <dbReference type="SAM" id="Phobius"/>
    </source>
</evidence>
<dbReference type="Proteomes" id="UP000677913">
    <property type="component" value="Unassembled WGS sequence"/>
</dbReference>
<keyword evidence="2" id="KW-1133">Transmembrane helix</keyword>
<reference evidence="3" key="1">
    <citation type="submission" date="2021-04" db="EMBL/GenBank/DDBJ databases">
        <title>Genome based classification of Actinospica acidithermotolerans sp. nov., an actinobacterium isolated from an Indonesian hot spring.</title>
        <authorList>
            <person name="Kusuma A.B."/>
            <person name="Putra K.E."/>
            <person name="Nafisah S."/>
            <person name="Loh J."/>
            <person name="Nouioui I."/>
            <person name="Goodfellow M."/>
        </authorList>
    </citation>
    <scope>NUCLEOTIDE SEQUENCE</scope>
    <source>
        <strain evidence="3">DSM 45618</strain>
    </source>
</reference>
<evidence type="ECO:0000313" key="4">
    <source>
        <dbReference type="Proteomes" id="UP000677913"/>
    </source>
</evidence>
<dbReference type="RefSeq" id="WP_211471954.1">
    <property type="nucleotide sequence ID" value="NZ_JAGSXH010000176.1"/>
</dbReference>
<proteinExistence type="predicted"/>
<keyword evidence="2" id="KW-0812">Transmembrane</keyword>
<feature type="compositionally biased region" description="Polar residues" evidence="1">
    <location>
        <begin position="56"/>
        <end position="70"/>
    </location>
</feature>
<dbReference type="AlphaFoldDB" id="A0A8J7WVI0"/>
<feature type="transmembrane region" description="Helical" evidence="2">
    <location>
        <begin position="21"/>
        <end position="40"/>
    </location>
</feature>
<feature type="region of interest" description="Disordered" evidence="1">
    <location>
        <begin position="44"/>
        <end position="74"/>
    </location>
</feature>
<gene>
    <name evidence="3" type="ORF">KGA66_26735</name>
</gene>
<keyword evidence="4" id="KW-1185">Reference proteome</keyword>